<feature type="binding site" evidence="4">
    <location>
        <position position="238"/>
    </location>
    <ligand>
        <name>substrate</name>
    </ligand>
</feature>
<evidence type="ECO:0000256" key="2">
    <source>
        <dbReference type="ARBA" id="ARBA00038358"/>
    </source>
</evidence>
<dbReference type="AlphaFoldDB" id="A0A4Q1DB00"/>
<dbReference type="OrthoDB" id="428577at2"/>
<dbReference type="Pfam" id="PF07470">
    <property type="entry name" value="Glyco_hydro_88"/>
    <property type="match status" value="1"/>
</dbReference>
<dbReference type="EMBL" id="SDHZ01000001">
    <property type="protein sequence ID" value="RXK86602.1"/>
    <property type="molecule type" value="Genomic_DNA"/>
</dbReference>
<dbReference type="RefSeq" id="WP_129002350.1">
    <property type="nucleotide sequence ID" value="NZ_SDHZ01000001.1"/>
</dbReference>
<feature type="binding site" evidence="4">
    <location>
        <position position="178"/>
    </location>
    <ligand>
        <name>substrate</name>
    </ligand>
</feature>
<dbReference type="Gene3D" id="1.50.10.10">
    <property type="match status" value="1"/>
</dbReference>
<dbReference type="InterPro" id="IPR052369">
    <property type="entry name" value="UG_Glycosaminoglycan_Hydrolase"/>
</dbReference>
<feature type="binding site" evidence="4">
    <location>
        <position position="113"/>
    </location>
    <ligand>
        <name>substrate</name>
    </ligand>
</feature>
<dbReference type="PANTHER" id="PTHR36845">
    <property type="entry name" value="HYDROLASE, PUTATIVE (AFU_ORTHOLOGUE AFUA_7G05090)-RELATED"/>
    <property type="match status" value="1"/>
</dbReference>
<evidence type="ECO:0000256" key="5">
    <source>
        <dbReference type="SAM" id="SignalP"/>
    </source>
</evidence>
<dbReference type="SUPFAM" id="SSF48208">
    <property type="entry name" value="Six-hairpin glycosidases"/>
    <property type="match status" value="1"/>
</dbReference>
<feature type="signal peptide" evidence="5">
    <location>
        <begin position="1"/>
        <end position="22"/>
    </location>
</feature>
<keyword evidence="1 6" id="KW-0378">Hydrolase</keyword>
<dbReference type="InterPro" id="IPR008928">
    <property type="entry name" value="6-hairpin_glycosidase_sf"/>
</dbReference>
<protein>
    <submittedName>
        <fullName evidence="6">Glucuronyl hydrolase</fullName>
    </submittedName>
</protein>
<evidence type="ECO:0000313" key="6">
    <source>
        <dbReference type="EMBL" id="RXK86602.1"/>
    </source>
</evidence>
<dbReference type="GO" id="GO:0000272">
    <property type="term" value="P:polysaccharide catabolic process"/>
    <property type="evidence" value="ECO:0007669"/>
    <property type="project" value="TreeGrafter"/>
</dbReference>
<comment type="caution">
    <text evidence="6">The sequence shown here is derived from an EMBL/GenBank/DDBJ whole genome shotgun (WGS) entry which is preliminary data.</text>
</comment>
<evidence type="ECO:0000256" key="3">
    <source>
        <dbReference type="PIRSR" id="PIRSR610905-1"/>
    </source>
</evidence>
<feature type="active site" description="Nucleophile" evidence="3">
    <location>
        <position position="113"/>
    </location>
</feature>
<dbReference type="PANTHER" id="PTHR36845:SF1">
    <property type="entry name" value="HYDROLASE, PUTATIVE (AFU_ORTHOLOGUE AFUA_7G05090)-RELATED"/>
    <property type="match status" value="1"/>
</dbReference>
<evidence type="ECO:0000256" key="1">
    <source>
        <dbReference type="ARBA" id="ARBA00022801"/>
    </source>
</evidence>
<sequence length="419" mass="47773">MKKVTLLIPAVALALLITGFSGLDKNTIAGDFELAEQQYSKLLAVSTDLTKYPRSADGSGRPSYTNIKDWTGGFWPGCLWNVYEYTKKDKWKAEAIKWTESLEKNQYNTAHHDIGFMMYTSYGNAYRITKNPAYKNILVQSAKSLLTRFNPKVKAIKSWEIFHSWDGQHTYHYPVIIDNMMNLELLFFASKATGDSTYRNIAVTHAETTLQHHYRPDFSSYHVVNYDPKTGEVLSKETAQGFSDNSAWARGQAWGLYGYTMTYRETGNKKFLDAALRMADFYMKHSNLPEDHIPYWDFNAGEPGYQPKWYYQPAKFKEIPRDVSAAAITSSALLELSTYASGKNQKKLFEMAVSILSSLSTDVYRAKPGTNGFQVLKHSVGSIPHNGEIDVPLIYADYYFLEALLRYQRLVNKEPVVLQ</sequence>
<feature type="active site" description="Proton donor" evidence="3">
    <location>
        <position position="178"/>
    </location>
</feature>
<organism evidence="6 7">
    <name type="scientific">Filimonas effusa</name>
    <dbReference type="NCBI Taxonomy" id="2508721"/>
    <lineage>
        <taxon>Bacteria</taxon>
        <taxon>Pseudomonadati</taxon>
        <taxon>Bacteroidota</taxon>
        <taxon>Chitinophagia</taxon>
        <taxon>Chitinophagales</taxon>
        <taxon>Chitinophagaceae</taxon>
        <taxon>Filimonas</taxon>
    </lineage>
</organism>
<feature type="binding site" evidence="4">
    <location>
        <position position="250"/>
    </location>
    <ligand>
        <name>substrate</name>
    </ligand>
</feature>
<keyword evidence="5" id="KW-0732">Signal</keyword>
<name>A0A4Q1DB00_9BACT</name>
<evidence type="ECO:0000313" key="7">
    <source>
        <dbReference type="Proteomes" id="UP000290545"/>
    </source>
</evidence>
<feature type="binding site" evidence="4">
    <location>
        <position position="382"/>
    </location>
    <ligand>
        <name>substrate</name>
    </ligand>
</feature>
<proteinExistence type="inferred from homology"/>
<dbReference type="InterPro" id="IPR012341">
    <property type="entry name" value="6hp_glycosidase-like_sf"/>
</dbReference>
<comment type="similarity">
    <text evidence="2">Belongs to the glycosyl hydrolase 88 family.</text>
</comment>
<keyword evidence="7" id="KW-1185">Reference proteome</keyword>
<evidence type="ECO:0000256" key="4">
    <source>
        <dbReference type="PIRSR" id="PIRSR610905-2"/>
    </source>
</evidence>
<dbReference type="InterPro" id="IPR010905">
    <property type="entry name" value="Glyco_hydro_88"/>
</dbReference>
<dbReference type="Proteomes" id="UP000290545">
    <property type="component" value="Unassembled WGS sequence"/>
</dbReference>
<reference evidence="6 7" key="1">
    <citation type="submission" date="2019-01" db="EMBL/GenBank/DDBJ databases">
        <title>Filimonas sp. strain TTM-71.</title>
        <authorList>
            <person name="Chen W.-M."/>
        </authorList>
    </citation>
    <scope>NUCLEOTIDE SEQUENCE [LARGE SCALE GENOMIC DNA]</scope>
    <source>
        <strain evidence="6 7">TTM-71</strain>
    </source>
</reference>
<feature type="chain" id="PRO_5020505483" evidence="5">
    <location>
        <begin position="23"/>
        <end position="419"/>
    </location>
</feature>
<dbReference type="GO" id="GO:0052757">
    <property type="term" value="F:chondroitin hydrolase activity"/>
    <property type="evidence" value="ECO:0007669"/>
    <property type="project" value="TreeGrafter"/>
</dbReference>
<accession>A0A4Q1DB00</accession>
<feature type="binding site" evidence="4">
    <location>
        <position position="254"/>
    </location>
    <ligand>
        <name>substrate</name>
    </ligand>
</feature>
<gene>
    <name evidence="6" type="ORF">ESB13_07300</name>
</gene>